<keyword evidence="1" id="KW-1133">Transmembrane helix</keyword>
<dbReference type="Pfam" id="PF03350">
    <property type="entry name" value="UPF0114"/>
    <property type="match status" value="1"/>
</dbReference>
<dbReference type="InterPro" id="IPR005134">
    <property type="entry name" value="UPF0114"/>
</dbReference>
<dbReference type="PANTHER" id="PTHR31721:SF4">
    <property type="entry name" value="OS06G0710300 PROTEIN"/>
    <property type="match status" value="1"/>
</dbReference>
<dbReference type="Proteomes" id="UP000033066">
    <property type="component" value="Chromosome"/>
</dbReference>
<reference evidence="2" key="1">
    <citation type="submission" date="2014-07" db="EMBL/GenBank/DDBJ databases">
        <title>Methanogenic archaea and the global carbon cycle.</title>
        <authorList>
            <person name="Henriksen J.R."/>
            <person name="Luke J."/>
            <person name="Reinhart S."/>
            <person name="Benedict M.N."/>
            <person name="Youngblut N.D."/>
            <person name="Metcalf M.E."/>
            <person name="Whitaker R.J."/>
            <person name="Metcalf W.W."/>
        </authorList>
    </citation>
    <scope>NUCLEOTIDE SEQUENCE [LARGE SCALE GENOMIC DNA]</scope>
    <source>
        <strain evidence="2">3</strain>
    </source>
</reference>
<dbReference type="PIRSF" id="PIRSF026509">
    <property type="entry name" value="UCP026509"/>
    <property type="match status" value="1"/>
</dbReference>
<sequence length="166" mass="18216">MAIAACTLFVKGGIDIVHFVGEVITEMSEAGPKENIIVEIVETVHLFLVGTVLFLTSFGLYQLFIQPLPLPEWVKVNSIKELELNLVGLTVVVLGVNFLSIIFEPEITDLAVYGVGYALPIAALAYFMKVRSQISKESSEGEQLKSIGEVTSVNSESNWLINKKED</sequence>
<dbReference type="PATRIC" id="fig|1434107.4.peg.853"/>
<organism evidence="2 3">
    <name type="scientific">Methanosarcina barkeri 3</name>
    <dbReference type="NCBI Taxonomy" id="1434107"/>
    <lineage>
        <taxon>Archaea</taxon>
        <taxon>Methanobacteriati</taxon>
        <taxon>Methanobacteriota</taxon>
        <taxon>Stenosarchaea group</taxon>
        <taxon>Methanomicrobia</taxon>
        <taxon>Methanosarcinales</taxon>
        <taxon>Methanosarcinaceae</taxon>
        <taxon>Methanosarcina</taxon>
    </lineage>
</organism>
<feature type="transmembrane region" description="Helical" evidence="1">
    <location>
        <begin position="84"/>
        <end position="104"/>
    </location>
</feature>
<feature type="transmembrane region" description="Helical" evidence="1">
    <location>
        <begin position="44"/>
        <end position="64"/>
    </location>
</feature>
<name>A0A0E3WW46_METBA</name>
<dbReference type="HOGENOM" id="CLU_066743_2_0_2"/>
<feature type="transmembrane region" description="Helical" evidence="1">
    <location>
        <begin position="110"/>
        <end position="128"/>
    </location>
</feature>
<accession>A0A0E3WW46</accession>
<dbReference type="EMBL" id="CP009517">
    <property type="protein sequence ID" value="AKB81215.1"/>
    <property type="molecule type" value="Genomic_DNA"/>
</dbReference>
<evidence type="ECO:0008006" key="4">
    <source>
        <dbReference type="Google" id="ProtNLM"/>
    </source>
</evidence>
<evidence type="ECO:0000256" key="1">
    <source>
        <dbReference type="SAM" id="Phobius"/>
    </source>
</evidence>
<protein>
    <recommendedName>
        <fullName evidence="4">YqhA family protein</fullName>
    </recommendedName>
</protein>
<gene>
    <name evidence="2" type="ORF">MSBR3_0637</name>
</gene>
<proteinExistence type="predicted"/>
<evidence type="ECO:0000313" key="3">
    <source>
        <dbReference type="Proteomes" id="UP000033066"/>
    </source>
</evidence>
<dbReference type="KEGG" id="mbak:MSBR3_0637"/>
<keyword evidence="3" id="KW-1185">Reference proteome</keyword>
<keyword evidence="1" id="KW-0812">Transmembrane</keyword>
<keyword evidence="1" id="KW-0472">Membrane</keyword>
<dbReference type="PANTHER" id="PTHR31721">
    <property type="entry name" value="OS06G0710300 PROTEIN"/>
    <property type="match status" value="1"/>
</dbReference>
<dbReference type="AlphaFoldDB" id="A0A0E3WW46"/>
<evidence type="ECO:0000313" key="2">
    <source>
        <dbReference type="EMBL" id="AKB81215.1"/>
    </source>
</evidence>